<gene>
    <name evidence="2" type="ORF">SAMN02745121_03322</name>
</gene>
<protein>
    <submittedName>
        <fullName evidence="2">Uncharacterized protein</fullName>
    </submittedName>
</protein>
<evidence type="ECO:0000256" key="1">
    <source>
        <dbReference type="SAM" id="MobiDB-lite"/>
    </source>
</evidence>
<name>A0A1I1YMQ7_9BACT</name>
<dbReference type="EMBL" id="FOMX01000010">
    <property type="protein sequence ID" value="SFE19270.1"/>
    <property type="molecule type" value="Genomic_DNA"/>
</dbReference>
<dbReference type="Proteomes" id="UP000199400">
    <property type="component" value="Unassembled WGS sequence"/>
</dbReference>
<evidence type="ECO:0000313" key="2">
    <source>
        <dbReference type="EMBL" id="SFE19270.1"/>
    </source>
</evidence>
<organism evidence="2 3">
    <name type="scientific">Nannocystis exedens</name>
    <dbReference type="NCBI Taxonomy" id="54"/>
    <lineage>
        <taxon>Bacteria</taxon>
        <taxon>Pseudomonadati</taxon>
        <taxon>Myxococcota</taxon>
        <taxon>Polyangia</taxon>
        <taxon>Nannocystales</taxon>
        <taxon>Nannocystaceae</taxon>
        <taxon>Nannocystis</taxon>
    </lineage>
</organism>
<dbReference type="RefSeq" id="WP_096328492.1">
    <property type="nucleotide sequence ID" value="NZ_FOMX01000010.1"/>
</dbReference>
<keyword evidence="3" id="KW-1185">Reference proteome</keyword>
<dbReference type="STRING" id="54.SAMN02745121_03322"/>
<reference evidence="3" key="1">
    <citation type="submission" date="2016-10" db="EMBL/GenBank/DDBJ databases">
        <authorList>
            <person name="Varghese N."/>
            <person name="Submissions S."/>
        </authorList>
    </citation>
    <scope>NUCLEOTIDE SEQUENCE [LARGE SCALE GENOMIC DNA]</scope>
    <source>
        <strain evidence="3">ATCC 25963</strain>
    </source>
</reference>
<evidence type="ECO:0000313" key="3">
    <source>
        <dbReference type="Proteomes" id="UP000199400"/>
    </source>
</evidence>
<feature type="region of interest" description="Disordered" evidence="1">
    <location>
        <begin position="1"/>
        <end position="22"/>
    </location>
</feature>
<sequence>MTQHSPAELDVDIATEDVPAPPLGAPADFRERLALALRTTEPKILEAAEAGYRGIYPSKHDYIVERVAEHLNPSLAWVLACTVPESLQRGYEAEAVVVWSIPLGEGTCMVFETRLQPWA</sequence>
<accession>A0A1I1YMQ7</accession>
<proteinExistence type="predicted"/>
<dbReference type="AlphaFoldDB" id="A0A1I1YMQ7"/>